<keyword evidence="2" id="KW-1185">Reference proteome</keyword>
<dbReference type="EMBL" id="CP109109">
    <property type="protein sequence ID" value="WSC02477.1"/>
    <property type="molecule type" value="Genomic_DNA"/>
</dbReference>
<reference evidence="1" key="1">
    <citation type="submission" date="2022-10" db="EMBL/GenBank/DDBJ databases">
        <title>The complete genomes of actinobacterial strains from the NBC collection.</title>
        <authorList>
            <person name="Joergensen T.S."/>
            <person name="Alvarez Arevalo M."/>
            <person name="Sterndorff E.B."/>
            <person name="Faurdal D."/>
            <person name="Vuksanovic O."/>
            <person name="Mourched A.-S."/>
            <person name="Charusanti P."/>
            <person name="Shaw S."/>
            <person name="Blin K."/>
            <person name="Weber T."/>
        </authorList>
    </citation>
    <scope>NUCLEOTIDE SEQUENCE</scope>
    <source>
        <strain evidence="1">NBC 01771</strain>
    </source>
</reference>
<gene>
    <name evidence="1" type="ORF">OG835_39475</name>
</gene>
<sequence>MAQQRAVRTRAAILAAAASVFDRYGYDAATITEITARSGTTKGALYFHFPSKEELARGVLRELTGDLTVEPADSHVQALIDMTMAVTYRSLHDPIVRAGLRLAVEQGSVDFSEVSPFPVWAGLSEDLLLRAAERGELLPYAVPRETAELVVSAWAGIQVYARVMAGRRDVERRMSVMWAHLLPSVVMPRLLLELDVAPDRGARVEAVRALRSASSGS</sequence>
<proteinExistence type="predicted"/>
<dbReference type="Proteomes" id="UP001348369">
    <property type="component" value="Chromosome"/>
</dbReference>
<accession>A0ACD4ZWT2</accession>
<evidence type="ECO:0000313" key="2">
    <source>
        <dbReference type="Proteomes" id="UP001348369"/>
    </source>
</evidence>
<evidence type="ECO:0000313" key="1">
    <source>
        <dbReference type="EMBL" id="WSC02477.1"/>
    </source>
</evidence>
<name>A0ACD4ZWT2_9ACTN</name>
<organism evidence="1 2">
    <name type="scientific">Streptomyces scopuliridis</name>
    <dbReference type="NCBI Taxonomy" id="452529"/>
    <lineage>
        <taxon>Bacteria</taxon>
        <taxon>Bacillati</taxon>
        <taxon>Actinomycetota</taxon>
        <taxon>Actinomycetes</taxon>
        <taxon>Kitasatosporales</taxon>
        <taxon>Streptomycetaceae</taxon>
        <taxon>Streptomyces</taxon>
    </lineage>
</organism>
<protein>
    <submittedName>
        <fullName evidence="1">TetR/AcrR family transcriptional regulator</fullName>
    </submittedName>
</protein>